<reference evidence="1 2" key="1">
    <citation type="journal article" date="2024" name="BMC Genomics">
        <title>De novo assembly and annotation of Popillia japonica's genome with initial clues to its potential as an invasive pest.</title>
        <authorList>
            <person name="Cucini C."/>
            <person name="Boschi S."/>
            <person name="Funari R."/>
            <person name="Cardaioli E."/>
            <person name="Iannotti N."/>
            <person name="Marturano G."/>
            <person name="Paoli F."/>
            <person name="Bruttini M."/>
            <person name="Carapelli A."/>
            <person name="Frati F."/>
            <person name="Nardi F."/>
        </authorList>
    </citation>
    <scope>NUCLEOTIDE SEQUENCE [LARGE SCALE GENOMIC DNA]</scope>
    <source>
        <strain evidence="1">DMR45628</strain>
    </source>
</reference>
<keyword evidence="2" id="KW-1185">Reference proteome</keyword>
<accession>A0AAW1LCU6</accession>
<dbReference type="AlphaFoldDB" id="A0AAW1LCU6"/>
<sequence>MFKANGLYEIVKGESKLESMKSEDEKETWKKKDAKAQKIIATTIDRKILLNILNSETSCKEMYSKLSERKILLNILNSETSCEMYSKLSEIYQKDTEEQKCLLLQQFFTFTYEKESDITTHISKIGDTEEQKCLLLQQFFTFTYEKESDITTHISKIGNLVFRLKTLKQSIDDSMVISEILSTLPDNYKHFRTIAW</sequence>
<comment type="caution">
    <text evidence="1">The sequence shown here is derived from an EMBL/GenBank/DDBJ whole genome shotgun (WGS) entry which is preliminary data.</text>
</comment>
<evidence type="ECO:0000313" key="2">
    <source>
        <dbReference type="Proteomes" id="UP001458880"/>
    </source>
</evidence>
<protein>
    <submittedName>
        <fullName evidence="1">Uncharacterized protein</fullName>
    </submittedName>
</protein>
<dbReference type="Proteomes" id="UP001458880">
    <property type="component" value="Unassembled WGS sequence"/>
</dbReference>
<organism evidence="1 2">
    <name type="scientific">Popillia japonica</name>
    <name type="common">Japanese beetle</name>
    <dbReference type="NCBI Taxonomy" id="7064"/>
    <lineage>
        <taxon>Eukaryota</taxon>
        <taxon>Metazoa</taxon>
        <taxon>Ecdysozoa</taxon>
        <taxon>Arthropoda</taxon>
        <taxon>Hexapoda</taxon>
        <taxon>Insecta</taxon>
        <taxon>Pterygota</taxon>
        <taxon>Neoptera</taxon>
        <taxon>Endopterygota</taxon>
        <taxon>Coleoptera</taxon>
        <taxon>Polyphaga</taxon>
        <taxon>Scarabaeiformia</taxon>
        <taxon>Scarabaeidae</taxon>
        <taxon>Rutelinae</taxon>
        <taxon>Popillia</taxon>
    </lineage>
</organism>
<name>A0AAW1LCU6_POPJA</name>
<dbReference type="EMBL" id="JASPKY010000121">
    <property type="protein sequence ID" value="KAK9732202.1"/>
    <property type="molecule type" value="Genomic_DNA"/>
</dbReference>
<dbReference type="Pfam" id="PF14223">
    <property type="entry name" value="Retrotran_gag_2"/>
    <property type="match status" value="2"/>
</dbReference>
<gene>
    <name evidence="1" type="ORF">QE152_g13025</name>
</gene>
<evidence type="ECO:0000313" key="1">
    <source>
        <dbReference type="EMBL" id="KAK9732202.1"/>
    </source>
</evidence>
<proteinExistence type="predicted"/>